<sequence length="510" mass="48346">MRTWVKNASPAALLALGVMSLGGGTAFADTDGSHSIGGGNQVNLPITLPIDISGNGLAVLGETEASSRGGASVEQSGGGSGAGGNRTDGRHSILGGNQVVAPITAPINACGNAVAIFGESEAGCKGGAEVKQSGKGGAGGNTTSGRGSILGGNQVVAPITAPINACGNAVAIFGESEAGCKGGAEVKQSGKGRGGAGGNRTDGRFSIGGGNQVVAPITAPLNICGNSVAVLGEAFAGCKGGASVTDGGPGHGKPGHGYHGKHGKHGWGSGGAGGNTTSGRGSILGGNQVVAPITAPINVCGNAVGNAEAGCKGGASVTGGGKGAGGNRTDGRGSILGGNQVVAPITAPINVCGNAVAILGDSAAGCLGGAHVGSSGHGHGHGHWDKKAGKHKTSGMLPALPVVPALNGAAQQGPSLPVVGGAQGLTKLPAVPASAQGNDQDARQDASPLAPATGLLSSTPVGELGLMSAAQPAGVAGMNSSSLLALVFGGLAAASASMFALTRRVRTAKR</sequence>
<feature type="domain" description="Chaplin" evidence="7">
    <location>
        <begin position="146"/>
        <end position="186"/>
    </location>
</feature>
<reference evidence="8 9" key="1">
    <citation type="submission" date="2020-08" db="EMBL/GenBank/DDBJ databases">
        <title>Genomic Encyclopedia of Type Strains, Phase III (KMG-III): the genomes of soil and plant-associated and newly described type strains.</title>
        <authorList>
            <person name="Whitman W."/>
        </authorList>
    </citation>
    <scope>NUCLEOTIDE SEQUENCE [LARGE SCALE GENOMIC DNA]</scope>
    <source>
        <strain evidence="8 9">CECT 3303</strain>
    </source>
</reference>
<keyword evidence="2" id="KW-0130">Cell adhesion</keyword>
<gene>
    <name evidence="8" type="ORF">FHS22_003036</name>
</gene>
<keyword evidence="1" id="KW-0134">Cell wall</keyword>
<feature type="compositionally biased region" description="Gly residues" evidence="4">
    <location>
        <begin position="266"/>
        <end position="276"/>
    </location>
</feature>
<name>A0A841D8M2_PLAVE</name>
<keyword evidence="6" id="KW-0732">Signal</keyword>
<keyword evidence="3" id="KW-0034">Amyloid</keyword>
<organism evidence="8 9">
    <name type="scientific">Planomonospora venezuelensis</name>
    <dbReference type="NCBI Taxonomy" id="1999"/>
    <lineage>
        <taxon>Bacteria</taxon>
        <taxon>Bacillati</taxon>
        <taxon>Actinomycetota</taxon>
        <taxon>Actinomycetes</taxon>
        <taxon>Streptosporangiales</taxon>
        <taxon>Streptosporangiaceae</taxon>
        <taxon>Planomonospora</taxon>
    </lineage>
</organism>
<protein>
    <recommendedName>
        <fullName evidence="7">Chaplin domain-containing protein</fullName>
    </recommendedName>
</protein>
<keyword evidence="5" id="KW-0812">Transmembrane</keyword>
<evidence type="ECO:0000256" key="3">
    <source>
        <dbReference type="ARBA" id="ARBA00023087"/>
    </source>
</evidence>
<evidence type="ECO:0000256" key="5">
    <source>
        <dbReference type="SAM" id="Phobius"/>
    </source>
</evidence>
<dbReference type="PROSITE" id="PS51884">
    <property type="entry name" value="CHAPLIN"/>
    <property type="match status" value="6"/>
</dbReference>
<dbReference type="InterPro" id="IPR005528">
    <property type="entry name" value="ChpA-H"/>
</dbReference>
<feature type="region of interest" description="Disordered" evidence="4">
    <location>
        <begin position="432"/>
        <end position="454"/>
    </location>
</feature>
<evidence type="ECO:0000313" key="9">
    <source>
        <dbReference type="Proteomes" id="UP000562352"/>
    </source>
</evidence>
<keyword evidence="1" id="KW-0964">Secreted</keyword>
<dbReference type="AlphaFoldDB" id="A0A841D8M2"/>
<feature type="domain" description="Chaplin" evidence="7">
    <location>
        <begin position="33"/>
        <end position="73"/>
    </location>
</feature>
<evidence type="ECO:0000259" key="7">
    <source>
        <dbReference type="PROSITE" id="PS51884"/>
    </source>
</evidence>
<feature type="domain" description="Chaplin" evidence="7">
    <location>
        <begin position="90"/>
        <end position="130"/>
    </location>
</feature>
<dbReference type="GO" id="GO:0007155">
    <property type="term" value="P:cell adhesion"/>
    <property type="evidence" value="ECO:0007669"/>
    <property type="project" value="UniProtKB-KW"/>
</dbReference>
<evidence type="ECO:0000256" key="1">
    <source>
        <dbReference type="ARBA" id="ARBA00022512"/>
    </source>
</evidence>
<dbReference type="RefSeq" id="WP_184942084.1">
    <property type="nucleotide sequence ID" value="NZ_BAAAWZ010000001.1"/>
</dbReference>
<evidence type="ECO:0000256" key="6">
    <source>
        <dbReference type="SAM" id="SignalP"/>
    </source>
</evidence>
<keyword evidence="5" id="KW-1133">Transmembrane helix</keyword>
<feature type="region of interest" description="Disordered" evidence="4">
    <location>
        <begin position="66"/>
        <end position="91"/>
    </location>
</feature>
<feature type="compositionally biased region" description="Gly residues" evidence="4">
    <location>
        <begin position="76"/>
        <end position="86"/>
    </location>
</feature>
<dbReference type="Proteomes" id="UP000562352">
    <property type="component" value="Unassembled WGS sequence"/>
</dbReference>
<feature type="region of interest" description="Disordered" evidence="4">
    <location>
        <begin position="247"/>
        <end position="280"/>
    </location>
</feature>
<keyword evidence="5" id="KW-0472">Membrane</keyword>
<dbReference type="EMBL" id="JACHJJ010000008">
    <property type="protein sequence ID" value="MBB5963756.1"/>
    <property type="molecule type" value="Genomic_DNA"/>
</dbReference>
<keyword evidence="9" id="KW-1185">Reference proteome</keyword>
<feature type="transmembrane region" description="Helical" evidence="5">
    <location>
        <begin position="483"/>
        <end position="501"/>
    </location>
</feature>
<feature type="signal peptide" evidence="6">
    <location>
        <begin position="1"/>
        <end position="28"/>
    </location>
</feature>
<proteinExistence type="predicted"/>
<feature type="domain" description="Chaplin" evidence="7">
    <location>
        <begin position="332"/>
        <end position="372"/>
    </location>
</feature>
<feature type="domain" description="Chaplin" evidence="7">
    <location>
        <begin position="280"/>
        <end position="320"/>
    </location>
</feature>
<evidence type="ECO:0000256" key="4">
    <source>
        <dbReference type="SAM" id="MobiDB-lite"/>
    </source>
</evidence>
<dbReference type="Pfam" id="PF03777">
    <property type="entry name" value="ChpA-C"/>
    <property type="match status" value="6"/>
</dbReference>
<evidence type="ECO:0000256" key="2">
    <source>
        <dbReference type="ARBA" id="ARBA00022889"/>
    </source>
</evidence>
<feature type="domain" description="Chaplin" evidence="7">
    <location>
        <begin position="204"/>
        <end position="244"/>
    </location>
</feature>
<feature type="chain" id="PRO_5032347274" description="Chaplin domain-containing protein" evidence="6">
    <location>
        <begin position="29"/>
        <end position="510"/>
    </location>
</feature>
<evidence type="ECO:0000313" key="8">
    <source>
        <dbReference type="EMBL" id="MBB5963756.1"/>
    </source>
</evidence>
<feature type="compositionally biased region" description="Basic residues" evidence="4">
    <location>
        <begin position="253"/>
        <end position="265"/>
    </location>
</feature>
<comment type="caution">
    <text evidence="8">The sequence shown here is derived from an EMBL/GenBank/DDBJ whole genome shotgun (WGS) entry which is preliminary data.</text>
</comment>
<accession>A0A841D8M2</accession>